<dbReference type="SUPFAM" id="SSF51569">
    <property type="entry name" value="Aldolase"/>
    <property type="match status" value="1"/>
</dbReference>
<feature type="chain" id="PRO_5040288848" description="Transaldolase" evidence="3">
    <location>
        <begin position="24"/>
        <end position="345"/>
    </location>
</feature>
<name>A0A9P5UGM1_9AGAR</name>
<dbReference type="OrthoDB" id="2015515at2759"/>
<evidence type="ECO:0000313" key="4">
    <source>
        <dbReference type="EMBL" id="KAF9078634.1"/>
    </source>
</evidence>
<dbReference type="Pfam" id="PF00923">
    <property type="entry name" value="TAL_FSA"/>
    <property type="match status" value="1"/>
</dbReference>
<dbReference type="EMBL" id="JADNRY010000001">
    <property type="protein sequence ID" value="KAF9078634.1"/>
    <property type="molecule type" value="Genomic_DNA"/>
</dbReference>
<feature type="compositionally biased region" description="Basic and acidic residues" evidence="2">
    <location>
        <begin position="172"/>
        <end position="190"/>
    </location>
</feature>
<keyword evidence="1" id="KW-0704">Schiff base</keyword>
<feature type="compositionally biased region" description="Low complexity" evidence="2">
    <location>
        <begin position="20"/>
        <end position="30"/>
    </location>
</feature>
<dbReference type="GO" id="GO:0005975">
    <property type="term" value="P:carbohydrate metabolic process"/>
    <property type="evidence" value="ECO:0007669"/>
    <property type="project" value="InterPro"/>
</dbReference>
<evidence type="ECO:0000256" key="3">
    <source>
        <dbReference type="SAM" id="SignalP"/>
    </source>
</evidence>
<dbReference type="PANTHER" id="PTHR10683">
    <property type="entry name" value="TRANSALDOLASE"/>
    <property type="match status" value="1"/>
</dbReference>
<keyword evidence="5" id="KW-1185">Reference proteome</keyword>
<dbReference type="AlphaFoldDB" id="A0A9P5UGM1"/>
<evidence type="ECO:0008006" key="6">
    <source>
        <dbReference type="Google" id="ProtNLM"/>
    </source>
</evidence>
<protein>
    <recommendedName>
        <fullName evidence="6">Transaldolase</fullName>
    </recommendedName>
</protein>
<comment type="caution">
    <text evidence="4">The sequence shown here is derived from an EMBL/GenBank/DDBJ whole genome shotgun (WGS) entry which is preliminary data.</text>
</comment>
<organism evidence="4 5">
    <name type="scientific">Rhodocollybia butyracea</name>
    <dbReference type="NCBI Taxonomy" id="206335"/>
    <lineage>
        <taxon>Eukaryota</taxon>
        <taxon>Fungi</taxon>
        <taxon>Dikarya</taxon>
        <taxon>Basidiomycota</taxon>
        <taxon>Agaricomycotina</taxon>
        <taxon>Agaricomycetes</taxon>
        <taxon>Agaricomycetidae</taxon>
        <taxon>Agaricales</taxon>
        <taxon>Marasmiineae</taxon>
        <taxon>Omphalotaceae</taxon>
        <taxon>Rhodocollybia</taxon>
    </lineage>
</organism>
<evidence type="ECO:0000256" key="1">
    <source>
        <dbReference type="ARBA" id="ARBA00023270"/>
    </source>
</evidence>
<feature type="region of interest" description="Disordered" evidence="2">
    <location>
        <begin position="171"/>
        <end position="190"/>
    </location>
</feature>
<dbReference type="PANTHER" id="PTHR10683:SF18">
    <property type="entry name" value="TRANSALDOLASE"/>
    <property type="match status" value="1"/>
</dbReference>
<dbReference type="Proteomes" id="UP000772434">
    <property type="component" value="Unassembled WGS sequence"/>
</dbReference>
<accession>A0A9P5UGM1</accession>
<evidence type="ECO:0000313" key="5">
    <source>
        <dbReference type="Proteomes" id="UP000772434"/>
    </source>
</evidence>
<feature type="signal peptide" evidence="3">
    <location>
        <begin position="1"/>
        <end position="23"/>
    </location>
</feature>
<keyword evidence="3" id="KW-0732">Signal</keyword>
<reference evidence="4" key="1">
    <citation type="submission" date="2020-11" db="EMBL/GenBank/DDBJ databases">
        <authorList>
            <consortium name="DOE Joint Genome Institute"/>
            <person name="Ahrendt S."/>
            <person name="Riley R."/>
            <person name="Andreopoulos W."/>
            <person name="Labutti K."/>
            <person name="Pangilinan J."/>
            <person name="Ruiz-Duenas F.J."/>
            <person name="Barrasa J.M."/>
            <person name="Sanchez-Garcia M."/>
            <person name="Camarero S."/>
            <person name="Miyauchi S."/>
            <person name="Serrano A."/>
            <person name="Linde D."/>
            <person name="Babiker R."/>
            <person name="Drula E."/>
            <person name="Ayuso-Fernandez I."/>
            <person name="Pacheco R."/>
            <person name="Padilla G."/>
            <person name="Ferreira P."/>
            <person name="Barriuso J."/>
            <person name="Kellner H."/>
            <person name="Castanera R."/>
            <person name="Alfaro M."/>
            <person name="Ramirez L."/>
            <person name="Pisabarro A.G."/>
            <person name="Kuo A."/>
            <person name="Tritt A."/>
            <person name="Lipzen A."/>
            <person name="He G."/>
            <person name="Yan M."/>
            <person name="Ng V."/>
            <person name="Cullen D."/>
            <person name="Martin F."/>
            <person name="Rosso M.-N."/>
            <person name="Henrissat B."/>
            <person name="Hibbett D."/>
            <person name="Martinez A.T."/>
            <person name="Grigoriev I.V."/>
        </authorList>
    </citation>
    <scope>NUCLEOTIDE SEQUENCE</scope>
    <source>
        <strain evidence="4">AH 40177</strain>
    </source>
</reference>
<sequence length="345" mass="38359">MVIIRGHHSSFILLLAMPSPSSSRPMRSLPSVPPSERSKRRQQSLVRAVPEWRGTLQETIKSTTRIVLETLNHDALSQRNSDGTGLTPEVVLNAISDDWDGRYHLYAANQKVLEIYNSTNALKDVLRNGPKLLSYGKLVFNHLLVELGISLLENFSGPHFTFVDPSQALAPEDGHRTDISGRKSPWDSDNPSDRIARAVGDIIETARELHGMFIAAGAQWHRVIIGIPATQTGVLAAARLEGEYNIYTNLYLVSGLIHAIASAEARPSCITLDVAAILEWYERRNANFASNLLIHPGVIEIQSILRYYKLYMIPTTVMGRNFRNAHEISVLAVPAFHFVSPGFHL</sequence>
<evidence type="ECO:0000256" key="2">
    <source>
        <dbReference type="SAM" id="MobiDB-lite"/>
    </source>
</evidence>
<feature type="region of interest" description="Disordered" evidence="2">
    <location>
        <begin position="20"/>
        <end position="43"/>
    </location>
</feature>
<proteinExistence type="predicted"/>
<dbReference type="InterPro" id="IPR013785">
    <property type="entry name" value="Aldolase_TIM"/>
</dbReference>
<dbReference type="Gene3D" id="3.20.20.70">
    <property type="entry name" value="Aldolase class I"/>
    <property type="match status" value="1"/>
</dbReference>
<dbReference type="InterPro" id="IPR001585">
    <property type="entry name" value="TAL/FSA"/>
</dbReference>
<gene>
    <name evidence="4" type="ORF">BDP27DRAFT_21312</name>
</gene>